<dbReference type="NCBIfam" id="TIGR02980">
    <property type="entry name" value="SigBFG"/>
    <property type="match status" value="1"/>
</dbReference>
<dbReference type="AlphaFoldDB" id="A0A7W9PIR7"/>
<keyword evidence="4" id="KW-0804">Transcription</keyword>
<feature type="domain" description="RNA polymerase sigma-70 region 4" evidence="7">
    <location>
        <begin position="215"/>
        <end position="263"/>
    </location>
</feature>
<dbReference type="Pfam" id="PF04545">
    <property type="entry name" value="Sigma70_r4"/>
    <property type="match status" value="1"/>
</dbReference>
<evidence type="ECO:0000256" key="4">
    <source>
        <dbReference type="ARBA" id="ARBA00023163"/>
    </source>
</evidence>
<evidence type="ECO:0000256" key="3">
    <source>
        <dbReference type="ARBA" id="ARBA00023125"/>
    </source>
</evidence>
<comment type="caution">
    <text evidence="8">The sequence shown here is derived from an EMBL/GenBank/DDBJ whole genome shotgun (WGS) entry which is preliminary data.</text>
</comment>
<keyword evidence="2" id="KW-0731">Sigma factor</keyword>
<keyword evidence="9" id="KW-1185">Reference proteome</keyword>
<dbReference type="SUPFAM" id="SSF88659">
    <property type="entry name" value="Sigma3 and sigma4 domains of RNA polymerase sigma factors"/>
    <property type="match status" value="2"/>
</dbReference>
<dbReference type="PANTHER" id="PTHR30385">
    <property type="entry name" value="SIGMA FACTOR F FLAGELLAR"/>
    <property type="match status" value="1"/>
</dbReference>
<keyword evidence="3" id="KW-0238">DNA-binding</keyword>
<keyword evidence="1" id="KW-0805">Transcription regulation</keyword>
<dbReference type="EMBL" id="JACHIT010000002">
    <property type="protein sequence ID" value="MBB5916349.1"/>
    <property type="molecule type" value="Genomic_DNA"/>
</dbReference>
<gene>
    <name evidence="8" type="ORF">BJY24_005261</name>
</gene>
<feature type="domain" description="RNA polymerase sigma-70 region 3" evidence="5">
    <location>
        <begin position="129"/>
        <end position="197"/>
    </location>
</feature>
<dbReference type="GO" id="GO:0003677">
    <property type="term" value="F:DNA binding"/>
    <property type="evidence" value="ECO:0007669"/>
    <property type="project" value="UniProtKB-KW"/>
</dbReference>
<dbReference type="PANTHER" id="PTHR30385:SF4">
    <property type="entry name" value="RNA POLYMERASE SIGMA-E FACTOR"/>
    <property type="match status" value="1"/>
</dbReference>
<dbReference type="InterPro" id="IPR007627">
    <property type="entry name" value="RNA_pol_sigma70_r2"/>
</dbReference>
<organism evidence="8 9">
    <name type="scientific">Nocardia transvalensis</name>
    <dbReference type="NCBI Taxonomy" id="37333"/>
    <lineage>
        <taxon>Bacteria</taxon>
        <taxon>Bacillati</taxon>
        <taxon>Actinomycetota</taxon>
        <taxon>Actinomycetes</taxon>
        <taxon>Mycobacteriales</taxon>
        <taxon>Nocardiaceae</taxon>
        <taxon>Nocardia</taxon>
    </lineage>
</organism>
<sequence>MNMNTVIPSTAQRSRRGRDSYDGLEPLFAELADLDPGDPRHDRLREDIILRSLPLAEHIARRFSGRGLDYDDLLQVARLGLMGAVNRFDPAHGSTFLSFAVPTIMGEVRRHFRDQGWALRVPRALKDLRVRIGAITPDLAQRLDRMPTADDLAAALDADREDVTQALVASGCYRTESLDVPAESGGDDTPLTEFLGDPEPAYGLLEEAMTVRPLIAALPGRDREILIERFFEGRSQADIGQQFGVSQMQIHRILKRVLATLREQALAETPEAA</sequence>
<evidence type="ECO:0000259" key="5">
    <source>
        <dbReference type="Pfam" id="PF04539"/>
    </source>
</evidence>
<dbReference type="CDD" id="cd06171">
    <property type="entry name" value="Sigma70_r4"/>
    <property type="match status" value="1"/>
</dbReference>
<evidence type="ECO:0000313" key="8">
    <source>
        <dbReference type="EMBL" id="MBB5916349.1"/>
    </source>
</evidence>
<accession>A0A7W9PIR7</accession>
<protein>
    <submittedName>
        <fullName evidence="8">RNA polymerase sigma-B factor</fullName>
    </submittedName>
</protein>
<dbReference type="InterPro" id="IPR007630">
    <property type="entry name" value="RNA_pol_sigma70_r4"/>
</dbReference>
<evidence type="ECO:0000313" key="9">
    <source>
        <dbReference type="Proteomes" id="UP000540412"/>
    </source>
</evidence>
<name>A0A7W9PIR7_9NOCA</name>
<evidence type="ECO:0000259" key="6">
    <source>
        <dbReference type="Pfam" id="PF04542"/>
    </source>
</evidence>
<dbReference type="InterPro" id="IPR000943">
    <property type="entry name" value="RNA_pol_sigma70"/>
</dbReference>
<dbReference type="InterPro" id="IPR036388">
    <property type="entry name" value="WH-like_DNA-bd_sf"/>
</dbReference>
<dbReference type="PRINTS" id="PR00046">
    <property type="entry name" value="SIGMA70FCT"/>
</dbReference>
<dbReference type="InterPro" id="IPR013325">
    <property type="entry name" value="RNA_pol_sigma_r2"/>
</dbReference>
<dbReference type="RefSeq" id="WP_246461626.1">
    <property type="nucleotide sequence ID" value="NZ_JACHIT010000002.1"/>
</dbReference>
<dbReference type="GO" id="GO:0016987">
    <property type="term" value="F:sigma factor activity"/>
    <property type="evidence" value="ECO:0007669"/>
    <property type="project" value="UniProtKB-KW"/>
</dbReference>
<evidence type="ECO:0000256" key="2">
    <source>
        <dbReference type="ARBA" id="ARBA00023082"/>
    </source>
</evidence>
<evidence type="ECO:0000256" key="1">
    <source>
        <dbReference type="ARBA" id="ARBA00023015"/>
    </source>
</evidence>
<dbReference type="Gene3D" id="1.10.10.10">
    <property type="entry name" value="Winged helix-like DNA-binding domain superfamily/Winged helix DNA-binding domain"/>
    <property type="match status" value="2"/>
</dbReference>
<dbReference type="Pfam" id="PF04539">
    <property type="entry name" value="Sigma70_r3"/>
    <property type="match status" value="1"/>
</dbReference>
<reference evidence="8 9" key="1">
    <citation type="submission" date="2020-08" db="EMBL/GenBank/DDBJ databases">
        <title>Sequencing the genomes of 1000 actinobacteria strains.</title>
        <authorList>
            <person name="Klenk H.-P."/>
        </authorList>
    </citation>
    <scope>NUCLEOTIDE SEQUENCE [LARGE SCALE GENOMIC DNA]</scope>
    <source>
        <strain evidence="8 9">DSM 43582</strain>
    </source>
</reference>
<evidence type="ECO:0000259" key="7">
    <source>
        <dbReference type="Pfam" id="PF04545"/>
    </source>
</evidence>
<dbReference type="NCBIfam" id="TIGR02937">
    <property type="entry name" value="sigma70-ECF"/>
    <property type="match status" value="1"/>
</dbReference>
<dbReference type="InterPro" id="IPR013324">
    <property type="entry name" value="RNA_pol_sigma_r3/r4-like"/>
</dbReference>
<dbReference type="InterPro" id="IPR014322">
    <property type="entry name" value="RNA_pol_sigma-B/F/G"/>
</dbReference>
<dbReference type="Gene3D" id="1.20.120.1810">
    <property type="match status" value="1"/>
</dbReference>
<dbReference type="GO" id="GO:0006352">
    <property type="term" value="P:DNA-templated transcription initiation"/>
    <property type="evidence" value="ECO:0007669"/>
    <property type="project" value="InterPro"/>
</dbReference>
<dbReference type="SUPFAM" id="SSF88946">
    <property type="entry name" value="Sigma2 domain of RNA polymerase sigma factors"/>
    <property type="match status" value="1"/>
</dbReference>
<dbReference type="Pfam" id="PF04542">
    <property type="entry name" value="Sigma70_r2"/>
    <property type="match status" value="1"/>
</dbReference>
<proteinExistence type="predicted"/>
<dbReference type="InterPro" id="IPR014284">
    <property type="entry name" value="RNA_pol_sigma-70_dom"/>
</dbReference>
<dbReference type="Proteomes" id="UP000540412">
    <property type="component" value="Unassembled WGS sequence"/>
</dbReference>
<feature type="domain" description="RNA polymerase sigma-70 region 2" evidence="6">
    <location>
        <begin position="50"/>
        <end position="117"/>
    </location>
</feature>
<dbReference type="InterPro" id="IPR007624">
    <property type="entry name" value="RNA_pol_sigma70_r3"/>
</dbReference>